<organism evidence="2 3">
    <name type="scientific">Candidatus Iainarchaeum sp</name>
    <dbReference type="NCBI Taxonomy" id="3101447"/>
    <lineage>
        <taxon>Archaea</taxon>
        <taxon>Candidatus Iainarchaeota</taxon>
        <taxon>Candidatus Iainarchaeia</taxon>
        <taxon>Candidatus Iainarchaeales</taxon>
        <taxon>Candidatus Iainarchaeaceae</taxon>
        <taxon>Candidatus Iainarchaeum</taxon>
    </lineage>
</organism>
<dbReference type="InterPro" id="IPR007166">
    <property type="entry name" value="Class3_signal_pept_motif"/>
</dbReference>
<comment type="caution">
    <text evidence="2">The sequence shown here is derived from an EMBL/GenBank/DDBJ whole genome shotgun (WGS) entry which is preliminary data.</text>
</comment>
<dbReference type="EMBL" id="JAAZKV010000009">
    <property type="protein sequence ID" value="NMA44430.1"/>
    <property type="molecule type" value="Genomic_DNA"/>
</dbReference>
<feature type="transmembrane region" description="Helical" evidence="1">
    <location>
        <begin position="12"/>
        <end position="32"/>
    </location>
</feature>
<sequence>MQKINKKGQGAIEYLLLVGAVILIVAVVISYMTGVLDFGQKSGDRALYDSMCLPREQGGMDTNSLLCGCYLKNPNVVKGDMNSNGEFIKAKPGNCPEQLDPKYRNDPLLKWTD</sequence>
<evidence type="ECO:0000313" key="2">
    <source>
        <dbReference type="EMBL" id="NMA44430.1"/>
    </source>
</evidence>
<dbReference type="Proteomes" id="UP000526302">
    <property type="component" value="Unassembled WGS sequence"/>
</dbReference>
<evidence type="ECO:0000313" key="3">
    <source>
        <dbReference type="Proteomes" id="UP000526302"/>
    </source>
</evidence>
<keyword evidence="1" id="KW-0472">Membrane</keyword>
<accession>A0A7K4BYU2</accession>
<keyword evidence="1" id="KW-1133">Transmembrane helix</keyword>
<proteinExistence type="predicted"/>
<evidence type="ECO:0000256" key="1">
    <source>
        <dbReference type="SAM" id="Phobius"/>
    </source>
</evidence>
<name>A0A7K4BYU2_9ARCH</name>
<dbReference type="Pfam" id="PF04021">
    <property type="entry name" value="Class_IIIsignal"/>
    <property type="match status" value="1"/>
</dbReference>
<protein>
    <submittedName>
        <fullName evidence="2">Class III signal peptide-containing protein</fullName>
    </submittedName>
</protein>
<gene>
    <name evidence="2" type="ORF">GX950_01285</name>
</gene>
<dbReference type="AlphaFoldDB" id="A0A7K4BYU2"/>
<reference evidence="2 3" key="1">
    <citation type="journal article" date="2020" name="Biotechnol. Biofuels">
        <title>New insights from the biogas microbiome by comprehensive genome-resolved metagenomics of nearly 1600 species originating from multiple anaerobic digesters.</title>
        <authorList>
            <person name="Campanaro S."/>
            <person name="Treu L."/>
            <person name="Rodriguez-R L.M."/>
            <person name="Kovalovszki A."/>
            <person name="Ziels R.M."/>
            <person name="Maus I."/>
            <person name="Zhu X."/>
            <person name="Kougias P.G."/>
            <person name="Basile A."/>
            <person name="Luo G."/>
            <person name="Schluter A."/>
            <person name="Konstantinidis K.T."/>
            <person name="Angelidaki I."/>
        </authorList>
    </citation>
    <scope>NUCLEOTIDE SEQUENCE [LARGE SCALE GENOMIC DNA]</scope>
    <source>
        <strain evidence="2">AS22ysBPME_79</strain>
    </source>
</reference>
<keyword evidence="1" id="KW-0812">Transmembrane</keyword>